<name>A0A858XQB0_9BACT</name>
<dbReference type="InterPro" id="IPR003423">
    <property type="entry name" value="OMP_efflux"/>
</dbReference>
<dbReference type="SUPFAM" id="SSF56954">
    <property type="entry name" value="Outer membrane efflux proteins (OEP)"/>
    <property type="match status" value="1"/>
</dbReference>
<feature type="region of interest" description="Disordered" evidence="2">
    <location>
        <begin position="268"/>
        <end position="291"/>
    </location>
</feature>
<dbReference type="AlphaFoldDB" id="A0A858XQB0"/>
<accession>A0A858XQB0</accession>
<reference evidence="3 4" key="1">
    <citation type="submission" date="2019-11" db="EMBL/GenBank/DDBJ databases">
        <title>Complete genome sequence of Bacteroides dorei DSM 17855.</title>
        <authorList>
            <person name="Russell J.T."/>
        </authorList>
    </citation>
    <scope>NUCLEOTIDE SEQUENCE [LARGE SCALE GENOMIC DNA]</scope>
    <source>
        <strain evidence="3 4">DSM 17855</strain>
    </source>
</reference>
<sequence>MDKVCLFVICMYCSIHHLSAQQEEQQTQPVQQPLVTQDDILGNMNVDYAKIKLPPLSVLYENARSTPSLQILEKEKLLQKKLLSKEKRNWLGFIQAGGSASYGIADNVASNTDVNTPLIYRYVGTEQTSWNVGGGISIPFEKLFDLRGGIKRQRIQVDIAELRKQEAYETLKIQIAHLYVQILSNIETLQRSAENIALYKGASAVAEQEYRNRRTSIHDVAKTKEQEFAANQDFALLRSTINDQLLTLEIISHTPILTIQGEKDVQETTIQEQEENKRQSKTKRNKKHGII</sequence>
<evidence type="ECO:0000256" key="1">
    <source>
        <dbReference type="ARBA" id="ARBA00007613"/>
    </source>
</evidence>
<dbReference type="GeneID" id="93447999"/>
<feature type="compositionally biased region" description="Basic residues" evidence="2">
    <location>
        <begin position="279"/>
        <end position="291"/>
    </location>
</feature>
<dbReference type="Pfam" id="PF02321">
    <property type="entry name" value="OEP"/>
    <property type="match status" value="1"/>
</dbReference>
<gene>
    <name evidence="3" type="ORF">GKD17_15080</name>
</gene>
<evidence type="ECO:0000256" key="2">
    <source>
        <dbReference type="SAM" id="MobiDB-lite"/>
    </source>
</evidence>
<dbReference type="EMBL" id="CP046176">
    <property type="protein sequence ID" value="QJR77596.1"/>
    <property type="molecule type" value="Genomic_DNA"/>
</dbReference>
<dbReference type="Gene3D" id="1.20.1600.10">
    <property type="entry name" value="Outer membrane efflux proteins (OEP)"/>
    <property type="match status" value="1"/>
</dbReference>
<dbReference type="Proteomes" id="UP000500949">
    <property type="component" value="Chromosome"/>
</dbReference>
<evidence type="ECO:0000313" key="4">
    <source>
        <dbReference type="Proteomes" id="UP000500949"/>
    </source>
</evidence>
<organism evidence="3 4">
    <name type="scientific">Phocaeicola dorei</name>
    <dbReference type="NCBI Taxonomy" id="357276"/>
    <lineage>
        <taxon>Bacteria</taxon>
        <taxon>Pseudomonadati</taxon>
        <taxon>Bacteroidota</taxon>
        <taxon>Bacteroidia</taxon>
        <taxon>Bacteroidales</taxon>
        <taxon>Bacteroidaceae</taxon>
        <taxon>Phocaeicola</taxon>
    </lineage>
</organism>
<comment type="similarity">
    <text evidence="1">Belongs to the outer membrane factor (OMF) (TC 1.B.17) family.</text>
</comment>
<evidence type="ECO:0000313" key="3">
    <source>
        <dbReference type="EMBL" id="QJR77596.1"/>
    </source>
</evidence>
<dbReference type="GO" id="GO:0015562">
    <property type="term" value="F:efflux transmembrane transporter activity"/>
    <property type="evidence" value="ECO:0007669"/>
    <property type="project" value="InterPro"/>
</dbReference>
<dbReference type="RefSeq" id="WP_007832382.1">
    <property type="nucleotide sequence ID" value="NZ_CP046176.1"/>
</dbReference>
<proteinExistence type="inferred from homology"/>
<protein>
    <submittedName>
        <fullName evidence="3">Uncharacterized protein</fullName>
    </submittedName>
</protein>